<gene>
    <name evidence="3" type="ORF">TGAM01_v203061</name>
</gene>
<dbReference type="PANTHER" id="PTHR38694:SF1">
    <property type="entry name" value="PEROXIN DOMAIN-CONTAINING PROTEIN"/>
    <property type="match status" value="1"/>
</dbReference>
<dbReference type="Proteomes" id="UP000054821">
    <property type="component" value="Unassembled WGS sequence"/>
</dbReference>
<feature type="transmembrane region" description="Helical" evidence="2">
    <location>
        <begin position="329"/>
        <end position="351"/>
    </location>
</feature>
<organism evidence="3 4">
    <name type="scientific">Trichoderma gamsii</name>
    <dbReference type="NCBI Taxonomy" id="398673"/>
    <lineage>
        <taxon>Eukaryota</taxon>
        <taxon>Fungi</taxon>
        <taxon>Dikarya</taxon>
        <taxon>Ascomycota</taxon>
        <taxon>Pezizomycotina</taxon>
        <taxon>Sordariomycetes</taxon>
        <taxon>Hypocreomycetidae</taxon>
        <taxon>Hypocreales</taxon>
        <taxon>Hypocreaceae</taxon>
        <taxon>Trichoderma</taxon>
    </lineage>
</organism>
<dbReference type="AlphaFoldDB" id="A0A2P4ZUG2"/>
<sequence>MDSSITDKNKQIVMHKAPTDSHALAQESVANIDPQLKDEDRYIEHNTLQAATSAWNSETASPIQSYPGIRNGDLWTLIRRFNKQIFHVKRIDKQPLSNLDMNIAAGEDITAEKMQAHAERFYMTVVISLLALYKHIALLRSWRDNRTVYFFGTYSIAWLVDLLAPTLILFLMVLIVCPPARDICFPPTPASLINSHTGAVKKPIAGVLASESVTGAPEENSGEAIEQEAHSFIYSISTLLISISSGEFSQEEEDSVGPEHVVQDVSDVVNADQSGKKNHDRTKEPVARAVNSFHTRSALHMFPELIDTYERLGNALSPTSPFPLHRPRLILATCLLPLLVISCFGSCYAVMKVLALFAGAVFFGKPIIERGVSIIDYRCPDWRRHTELRNSILKGVPTNAQIAITLLRTGENNKTPQPPPPPSHGPPNVQLNADDYDLAHLGASKEDKKMAINPMSDKEYSKQTYERQEEGEPSTTRRIAKRIKRTTKDGIQAINKIAKAAEPSNSGHLQGEQGALKTSESNGGPVCFSACHKGKKGCLYITTVATTPAVSWMSENEDLDTTWTIAIANIGGVRKVSGVGSLGGKRRALVDWALERETMGGLVLKTEPDGEEFCLDDVRLRDAAFNRIISVGSQMWEIW</sequence>
<keyword evidence="2" id="KW-0812">Transmembrane</keyword>
<keyword evidence="2" id="KW-1133">Transmembrane helix</keyword>
<dbReference type="Pfam" id="PF11696">
    <property type="entry name" value="DUF3292"/>
    <property type="match status" value="1"/>
</dbReference>
<dbReference type="PANTHER" id="PTHR38694">
    <property type="entry name" value="CONSERVED EXPRESSED PROTEIN"/>
    <property type="match status" value="1"/>
</dbReference>
<feature type="transmembrane region" description="Helical" evidence="2">
    <location>
        <begin position="154"/>
        <end position="177"/>
    </location>
</feature>
<proteinExistence type="predicted"/>
<feature type="region of interest" description="Disordered" evidence="1">
    <location>
        <begin position="447"/>
        <end position="477"/>
    </location>
</feature>
<protein>
    <submittedName>
        <fullName evidence="3">Uncharacterized protein</fullName>
    </submittedName>
</protein>
<reference evidence="3 4" key="1">
    <citation type="journal article" date="2016" name="Genome Announc.">
        <title>Draft Whole-Genome Sequence of Trichoderma gamsii T6085, a Promising Biocontrol Agent of Fusarium Head Blight on Wheat.</title>
        <authorList>
            <person name="Baroncelli R."/>
            <person name="Zapparata A."/>
            <person name="Piaggeschi G."/>
            <person name="Sarrocco S."/>
            <person name="Vannacci G."/>
        </authorList>
    </citation>
    <scope>NUCLEOTIDE SEQUENCE [LARGE SCALE GENOMIC DNA]</scope>
    <source>
        <strain evidence="3 4">T6085</strain>
    </source>
</reference>
<accession>A0A2P4ZUG2</accession>
<evidence type="ECO:0000256" key="1">
    <source>
        <dbReference type="SAM" id="MobiDB-lite"/>
    </source>
</evidence>
<evidence type="ECO:0000313" key="3">
    <source>
        <dbReference type="EMBL" id="PON27924.1"/>
    </source>
</evidence>
<feature type="compositionally biased region" description="Pro residues" evidence="1">
    <location>
        <begin position="416"/>
        <end position="425"/>
    </location>
</feature>
<evidence type="ECO:0000313" key="4">
    <source>
        <dbReference type="Proteomes" id="UP000054821"/>
    </source>
</evidence>
<name>A0A2P4ZUG2_9HYPO</name>
<feature type="compositionally biased region" description="Basic and acidic residues" evidence="1">
    <location>
        <begin position="447"/>
        <end position="470"/>
    </location>
</feature>
<dbReference type="InterPro" id="IPR021709">
    <property type="entry name" value="DUF3292"/>
</dbReference>
<dbReference type="GeneID" id="29982499"/>
<evidence type="ECO:0000256" key="2">
    <source>
        <dbReference type="SAM" id="Phobius"/>
    </source>
</evidence>
<comment type="caution">
    <text evidence="3">The sequence shown here is derived from an EMBL/GenBank/DDBJ whole genome shotgun (WGS) entry which is preliminary data.</text>
</comment>
<dbReference type="STRING" id="398673.A0A2P4ZUG2"/>
<dbReference type="RefSeq" id="XP_018664334.1">
    <property type="nucleotide sequence ID" value="XM_018802416.1"/>
</dbReference>
<dbReference type="EMBL" id="JPDN02000008">
    <property type="protein sequence ID" value="PON27924.1"/>
    <property type="molecule type" value="Genomic_DNA"/>
</dbReference>
<feature type="transmembrane region" description="Helical" evidence="2">
    <location>
        <begin position="121"/>
        <end position="142"/>
    </location>
</feature>
<keyword evidence="4" id="KW-1185">Reference proteome</keyword>
<keyword evidence="2" id="KW-0472">Membrane</keyword>
<feature type="region of interest" description="Disordered" evidence="1">
    <location>
        <begin position="410"/>
        <end position="433"/>
    </location>
</feature>